<dbReference type="Gene3D" id="1.10.510.10">
    <property type="entry name" value="Transferase(Phosphotransferase) domain 1"/>
    <property type="match status" value="1"/>
</dbReference>
<proteinExistence type="predicted"/>
<feature type="region of interest" description="Disordered" evidence="2">
    <location>
        <begin position="274"/>
        <end position="305"/>
    </location>
</feature>
<feature type="region of interest" description="Disordered" evidence="2">
    <location>
        <begin position="391"/>
        <end position="436"/>
    </location>
</feature>
<protein>
    <recommendedName>
        <fullName evidence="3">Protein kinase domain-containing protein</fullName>
    </recommendedName>
</protein>
<evidence type="ECO:0000256" key="2">
    <source>
        <dbReference type="SAM" id="MobiDB-lite"/>
    </source>
</evidence>
<dbReference type="EMBL" id="KN831777">
    <property type="protein sequence ID" value="KIM42836.1"/>
    <property type="molecule type" value="Genomic_DNA"/>
</dbReference>
<dbReference type="OrthoDB" id="2521594at2759"/>
<dbReference type="Pfam" id="PF00069">
    <property type="entry name" value="Pkinase"/>
    <property type="match status" value="1"/>
</dbReference>
<organism evidence="4 5">
    <name type="scientific">Hebeloma cylindrosporum</name>
    <dbReference type="NCBI Taxonomy" id="76867"/>
    <lineage>
        <taxon>Eukaryota</taxon>
        <taxon>Fungi</taxon>
        <taxon>Dikarya</taxon>
        <taxon>Basidiomycota</taxon>
        <taxon>Agaricomycotina</taxon>
        <taxon>Agaricomycetes</taxon>
        <taxon>Agaricomycetidae</taxon>
        <taxon>Agaricales</taxon>
        <taxon>Agaricineae</taxon>
        <taxon>Hymenogastraceae</taxon>
        <taxon>Hebeloma</taxon>
    </lineage>
</organism>
<dbReference type="InterPro" id="IPR017441">
    <property type="entry name" value="Protein_kinase_ATP_BS"/>
</dbReference>
<gene>
    <name evidence="4" type="ORF">M413DRAFT_444485</name>
</gene>
<dbReference type="STRING" id="686832.A0A0C3CGU4"/>
<feature type="domain" description="Protein kinase" evidence="3">
    <location>
        <begin position="496"/>
        <end position="687"/>
    </location>
</feature>
<dbReference type="PANTHER" id="PTHR37171:SF1">
    <property type="entry name" value="SERINE_THREONINE-PROTEIN KINASE YRZF-RELATED"/>
    <property type="match status" value="1"/>
</dbReference>
<dbReference type="AlphaFoldDB" id="A0A0C3CGU4"/>
<feature type="non-terminal residue" evidence="4">
    <location>
        <position position="687"/>
    </location>
</feature>
<dbReference type="PROSITE" id="PS00107">
    <property type="entry name" value="PROTEIN_KINASE_ATP"/>
    <property type="match status" value="1"/>
</dbReference>
<dbReference type="GO" id="GO:0004672">
    <property type="term" value="F:protein kinase activity"/>
    <property type="evidence" value="ECO:0007669"/>
    <property type="project" value="InterPro"/>
</dbReference>
<feature type="compositionally biased region" description="Polar residues" evidence="2">
    <location>
        <begin position="281"/>
        <end position="305"/>
    </location>
</feature>
<name>A0A0C3CGU4_HEBCY</name>
<dbReference type="SUPFAM" id="SSF56112">
    <property type="entry name" value="Protein kinase-like (PK-like)"/>
    <property type="match status" value="1"/>
</dbReference>
<keyword evidence="5" id="KW-1185">Reference proteome</keyword>
<dbReference type="InterPro" id="IPR008266">
    <property type="entry name" value="Tyr_kinase_AS"/>
</dbReference>
<dbReference type="PROSITE" id="PS00109">
    <property type="entry name" value="PROTEIN_KINASE_TYR"/>
    <property type="match status" value="1"/>
</dbReference>
<dbReference type="PROSITE" id="PS50011">
    <property type="entry name" value="PROTEIN_KINASE_DOM"/>
    <property type="match status" value="1"/>
</dbReference>
<dbReference type="InterPro" id="IPR052396">
    <property type="entry name" value="Meiotic_Drive_Suppr_Kinase"/>
</dbReference>
<evidence type="ECO:0000313" key="4">
    <source>
        <dbReference type="EMBL" id="KIM42836.1"/>
    </source>
</evidence>
<dbReference type="GO" id="GO:0005524">
    <property type="term" value="F:ATP binding"/>
    <property type="evidence" value="ECO:0007669"/>
    <property type="project" value="UniProtKB-UniRule"/>
</dbReference>
<evidence type="ECO:0000256" key="1">
    <source>
        <dbReference type="PROSITE-ProRule" id="PRU10141"/>
    </source>
</evidence>
<evidence type="ECO:0000259" key="3">
    <source>
        <dbReference type="PROSITE" id="PS50011"/>
    </source>
</evidence>
<sequence>MKPVEDDEDDFFSVLQQAFAFSYPAQIVQHPLPGRPVLPPSTSPIAFYDRHIAANLVLKQVIYLPSLVQGLSKGCDDSIKTFLEGGHNLKMHHEGFVVYERDDHPGPFSDADSVIVYYLQRIASVCVRFCSIIHLHPDCRRWASLVAIAKTTADGKQHFMAEAWLGVREDILEEEFQFSRSSEKEFLEGLDQHTVDKIRDIGRRYPRFATWEMFAMTDVGISLVKNAIPTTTDFAWEFSRTLGCRTVSYSRVPPDTTIASQFIPALKAKRSRAASTKVVGTDSNKQPVTKTSTSIRPSNAGTSLKQRGLYRPEPRYYLQHAWAKAVVHDSTFIMLHCGRYERIGIRHRASQTLYLSGLIDTVNNRDPRYRKVQIALYSFIVQDALERYELATTPTKPKRPAAKEPPGAHTPKRRKTSSEPTAPEKPPENAGSDDEITKVLGSKTLGLVSLRYGPYCSPTPASFIRIGSSCAPSLQPKPPRVQKLKAKYQTHEYFTLMLGQPLGDGATGVVHPAALEIQVKDDTGATSILKRNDLVVKLAFEEEQKTRMQHEFTVYAHLAKKNVTGVPTVHGLFNDLDSGTLALLMDNAGQNLREREKERTGEKFPQQVSTTQEERKAFVAAMKRIHRAGIKHMDIRADNLVIHPESGKVAIIDFDRAKFPKENLGFFDGEMECLKDLLDGRFTPDSY</sequence>
<dbReference type="InterPro" id="IPR000719">
    <property type="entry name" value="Prot_kinase_dom"/>
</dbReference>
<keyword evidence="1" id="KW-0547">Nucleotide-binding</keyword>
<accession>A0A0C3CGU4</accession>
<evidence type="ECO:0000313" key="5">
    <source>
        <dbReference type="Proteomes" id="UP000053424"/>
    </source>
</evidence>
<reference evidence="4 5" key="1">
    <citation type="submission" date="2014-04" db="EMBL/GenBank/DDBJ databases">
        <authorList>
            <consortium name="DOE Joint Genome Institute"/>
            <person name="Kuo A."/>
            <person name="Gay G."/>
            <person name="Dore J."/>
            <person name="Kohler A."/>
            <person name="Nagy L.G."/>
            <person name="Floudas D."/>
            <person name="Copeland A."/>
            <person name="Barry K.W."/>
            <person name="Cichocki N."/>
            <person name="Veneault-Fourrey C."/>
            <person name="LaButti K."/>
            <person name="Lindquist E.A."/>
            <person name="Lipzen A."/>
            <person name="Lundell T."/>
            <person name="Morin E."/>
            <person name="Murat C."/>
            <person name="Sun H."/>
            <person name="Tunlid A."/>
            <person name="Henrissat B."/>
            <person name="Grigoriev I.V."/>
            <person name="Hibbett D.S."/>
            <person name="Martin F."/>
            <person name="Nordberg H.P."/>
            <person name="Cantor M.N."/>
            <person name="Hua S.X."/>
        </authorList>
    </citation>
    <scope>NUCLEOTIDE SEQUENCE [LARGE SCALE GENOMIC DNA]</scope>
    <source>
        <strain evidence="5">h7</strain>
    </source>
</reference>
<feature type="binding site" evidence="1">
    <location>
        <position position="530"/>
    </location>
    <ligand>
        <name>ATP</name>
        <dbReference type="ChEBI" id="CHEBI:30616"/>
    </ligand>
</feature>
<dbReference type="Proteomes" id="UP000053424">
    <property type="component" value="Unassembled WGS sequence"/>
</dbReference>
<reference evidence="5" key="2">
    <citation type="submission" date="2015-01" db="EMBL/GenBank/DDBJ databases">
        <title>Evolutionary Origins and Diversification of the Mycorrhizal Mutualists.</title>
        <authorList>
            <consortium name="DOE Joint Genome Institute"/>
            <consortium name="Mycorrhizal Genomics Consortium"/>
            <person name="Kohler A."/>
            <person name="Kuo A."/>
            <person name="Nagy L.G."/>
            <person name="Floudas D."/>
            <person name="Copeland A."/>
            <person name="Barry K.W."/>
            <person name="Cichocki N."/>
            <person name="Veneault-Fourrey C."/>
            <person name="LaButti K."/>
            <person name="Lindquist E.A."/>
            <person name="Lipzen A."/>
            <person name="Lundell T."/>
            <person name="Morin E."/>
            <person name="Murat C."/>
            <person name="Riley R."/>
            <person name="Ohm R."/>
            <person name="Sun H."/>
            <person name="Tunlid A."/>
            <person name="Henrissat B."/>
            <person name="Grigoriev I.V."/>
            <person name="Hibbett D.S."/>
            <person name="Martin F."/>
        </authorList>
    </citation>
    <scope>NUCLEOTIDE SEQUENCE [LARGE SCALE GENOMIC DNA]</scope>
    <source>
        <strain evidence="5">h7</strain>
    </source>
</reference>
<dbReference type="PANTHER" id="PTHR37171">
    <property type="entry name" value="SERINE/THREONINE-PROTEIN KINASE YRZF-RELATED"/>
    <property type="match status" value="1"/>
</dbReference>
<dbReference type="HOGENOM" id="CLU_004236_1_0_1"/>
<dbReference type="InterPro" id="IPR011009">
    <property type="entry name" value="Kinase-like_dom_sf"/>
</dbReference>
<keyword evidence="1" id="KW-0067">ATP-binding</keyword>